<comment type="subcellular location">
    <subcellularLocation>
        <location evidence="1">Membrane</location>
        <topology evidence="1">Multi-pass membrane protein</topology>
    </subcellularLocation>
</comment>
<dbReference type="GO" id="GO:0140326">
    <property type="term" value="F:ATPase-coupled intramembrane lipid transporter activity"/>
    <property type="evidence" value="ECO:0007669"/>
    <property type="project" value="TreeGrafter"/>
</dbReference>
<proteinExistence type="predicted"/>
<dbReference type="GO" id="GO:0005886">
    <property type="term" value="C:plasma membrane"/>
    <property type="evidence" value="ECO:0007669"/>
    <property type="project" value="TreeGrafter"/>
</dbReference>
<name>A0A427B211_ENSVE</name>
<keyword evidence="2" id="KW-0479">Metal-binding</keyword>
<gene>
    <name evidence="6" type="ORF">B296_00002016</name>
</gene>
<dbReference type="SUPFAM" id="SSF81665">
    <property type="entry name" value="Calcium ATPase, transmembrane domain M"/>
    <property type="match status" value="1"/>
</dbReference>
<dbReference type="PANTHER" id="PTHR24092:SF91">
    <property type="entry name" value="PHOSPHOLIPID-TRANSPORTING ATPASE 1"/>
    <property type="match status" value="1"/>
</dbReference>
<evidence type="ECO:0000256" key="4">
    <source>
        <dbReference type="SAM" id="Phobius"/>
    </source>
</evidence>
<dbReference type="AlphaFoldDB" id="A0A427B211"/>
<keyword evidence="3" id="KW-0460">Magnesium</keyword>
<evidence type="ECO:0000259" key="5">
    <source>
        <dbReference type="Pfam" id="PF16212"/>
    </source>
</evidence>
<keyword evidence="4" id="KW-0472">Membrane</keyword>
<dbReference type="GO" id="GO:0046872">
    <property type="term" value="F:metal ion binding"/>
    <property type="evidence" value="ECO:0007669"/>
    <property type="project" value="UniProtKB-KW"/>
</dbReference>
<sequence>MPLIYSKVRNLVPYQHIDQLLVRYTFFSAFSLTSPITDASGFLYSAVYTALPTVMVGIYDQDLTHETLLKFPQLYGPGLRDEHYNVKLFVLVMLDSVWQSLVTAFVPCLFYSATLDDSSLGDIWIISVVLLVNIHLAMDVFSWNWILLVTFWGVTAIAMGCIVAIDASPSMPGYWYFLSHFPFNFSFCPCMISKSVWHFM</sequence>
<reference evidence="6 7" key="1">
    <citation type="journal article" date="2014" name="Agronomy (Basel)">
        <title>A Draft Genome Sequence for Ensete ventricosum, the Drought-Tolerant Tree Against Hunger.</title>
        <authorList>
            <person name="Harrison J."/>
            <person name="Moore K.A."/>
            <person name="Paszkiewicz K."/>
            <person name="Jones T."/>
            <person name="Grant M."/>
            <person name="Ambacheew D."/>
            <person name="Muzemil S."/>
            <person name="Studholme D.J."/>
        </authorList>
    </citation>
    <scope>NUCLEOTIDE SEQUENCE [LARGE SCALE GENOMIC DNA]</scope>
</reference>
<dbReference type="Pfam" id="PF16212">
    <property type="entry name" value="PhoLip_ATPase_C"/>
    <property type="match status" value="1"/>
</dbReference>
<evidence type="ECO:0000313" key="6">
    <source>
        <dbReference type="EMBL" id="RRT82507.1"/>
    </source>
</evidence>
<dbReference type="Proteomes" id="UP000287651">
    <property type="component" value="Unassembled WGS sequence"/>
</dbReference>
<evidence type="ECO:0000256" key="2">
    <source>
        <dbReference type="ARBA" id="ARBA00022723"/>
    </source>
</evidence>
<protein>
    <recommendedName>
        <fullName evidence="5">P-type ATPase C-terminal domain-containing protein</fullName>
    </recommendedName>
</protein>
<accession>A0A427B211</accession>
<feature type="domain" description="P-type ATPase C-terminal" evidence="5">
    <location>
        <begin position="22"/>
        <end position="181"/>
    </location>
</feature>
<dbReference type="GO" id="GO:0045332">
    <property type="term" value="P:phospholipid translocation"/>
    <property type="evidence" value="ECO:0007669"/>
    <property type="project" value="TreeGrafter"/>
</dbReference>
<organism evidence="6 7">
    <name type="scientific">Ensete ventricosum</name>
    <name type="common">Abyssinian banana</name>
    <name type="synonym">Musa ensete</name>
    <dbReference type="NCBI Taxonomy" id="4639"/>
    <lineage>
        <taxon>Eukaryota</taxon>
        <taxon>Viridiplantae</taxon>
        <taxon>Streptophyta</taxon>
        <taxon>Embryophyta</taxon>
        <taxon>Tracheophyta</taxon>
        <taxon>Spermatophyta</taxon>
        <taxon>Magnoliopsida</taxon>
        <taxon>Liliopsida</taxon>
        <taxon>Zingiberales</taxon>
        <taxon>Musaceae</taxon>
        <taxon>Ensete</taxon>
    </lineage>
</organism>
<feature type="transmembrane region" description="Helical" evidence="4">
    <location>
        <begin position="119"/>
        <end position="138"/>
    </location>
</feature>
<dbReference type="EMBL" id="AMZH03000680">
    <property type="protein sequence ID" value="RRT82507.1"/>
    <property type="molecule type" value="Genomic_DNA"/>
</dbReference>
<feature type="transmembrane region" description="Helical" evidence="4">
    <location>
        <begin position="145"/>
        <end position="167"/>
    </location>
</feature>
<keyword evidence="4" id="KW-0812">Transmembrane</keyword>
<dbReference type="PANTHER" id="PTHR24092">
    <property type="entry name" value="PROBABLE PHOSPHOLIPID-TRANSPORTING ATPASE"/>
    <property type="match status" value="1"/>
</dbReference>
<keyword evidence="4" id="KW-1133">Transmembrane helix</keyword>
<evidence type="ECO:0000313" key="7">
    <source>
        <dbReference type="Proteomes" id="UP000287651"/>
    </source>
</evidence>
<dbReference type="InterPro" id="IPR023298">
    <property type="entry name" value="ATPase_P-typ_TM_dom_sf"/>
</dbReference>
<dbReference type="InterPro" id="IPR032630">
    <property type="entry name" value="P_typ_ATPase_c"/>
</dbReference>
<feature type="transmembrane region" description="Helical" evidence="4">
    <location>
        <begin position="88"/>
        <end position="113"/>
    </location>
</feature>
<comment type="caution">
    <text evidence="6">The sequence shown here is derived from an EMBL/GenBank/DDBJ whole genome shotgun (WGS) entry which is preliminary data.</text>
</comment>
<evidence type="ECO:0000256" key="3">
    <source>
        <dbReference type="ARBA" id="ARBA00022842"/>
    </source>
</evidence>
<evidence type="ECO:0000256" key="1">
    <source>
        <dbReference type="ARBA" id="ARBA00004141"/>
    </source>
</evidence>